<evidence type="ECO:0000313" key="3">
    <source>
        <dbReference type="Proteomes" id="UP000753908"/>
    </source>
</evidence>
<feature type="compositionally biased region" description="Polar residues" evidence="1">
    <location>
        <begin position="435"/>
        <end position="452"/>
    </location>
</feature>
<sequence>MTDHLEPYRRMVRSMRFSPPLSLTQLSQKSVAHLLTTEPVDSWSKTTLPDTHVQSVSEPPIDPSEHAVALIREAVRKPTVLPTTYVILENIGDRISRLTTPKPLAPVTIPFKIPQADANTTAIQTSEPESVQADSSELIDDTPVVAVAQPVEVEDTPSPKADETASTVITEPVEAEETSDENTVAVFAQPVAEEDTSANDAAVVTEPVAEEEILDNNPVVTESVEVEETPSDALDNSLSTDVIDESSVLTKTVSEVETPAVETEDTQPPTLLDRVSSVVEAVSNAFKKPDTEQNDSDAVEELAAPDSVTTETDTTEALTTTVPALAHEAAEETSAPTLVERVSSAVEAVVTTLKDIAVDQKNSEPVIEPTLAKDDNTLDSQISEITCPKCQSTDIRKNGRRQDKQRYFCKDCGRQFVISSLAKEEDNPELDKSASVETSNIEGSQANKGVTNSHSKSSKPSSKKKAKAKGFGNSKAK</sequence>
<gene>
    <name evidence="2" type="ORF">KME25_27165</name>
</gene>
<accession>A0A951PQF1</accession>
<name>A0A951PQF1_9CYAN</name>
<reference evidence="2" key="2">
    <citation type="journal article" date="2022" name="Microbiol. Resour. Announc.">
        <title>Metagenome Sequencing to Explore Phylogenomics of Terrestrial Cyanobacteria.</title>
        <authorList>
            <person name="Ward R.D."/>
            <person name="Stajich J.E."/>
            <person name="Johansen J.R."/>
            <person name="Huntemann M."/>
            <person name="Clum A."/>
            <person name="Foster B."/>
            <person name="Foster B."/>
            <person name="Roux S."/>
            <person name="Palaniappan K."/>
            <person name="Varghese N."/>
            <person name="Mukherjee S."/>
            <person name="Reddy T.B.K."/>
            <person name="Daum C."/>
            <person name="Copeland A."/>
            <person name="Chen I.A."/>
            <person name="Ivanova N.N."/>
            <person name="Kyrpides N.C."/>
            <person name="Shapiro N."/>
            <person name="Eloe-Fadrosh E.A."/>
            <person name="Pietrasiak N."/>
        </authorList>
    </citation>
    <scope>NUCLEOTIDE SEQUENCE</scope>
    <source>
        <strain evidence="2">CPER-KK1</strain>
    </source>
</reference>
<reference evidence="2" key="1">
    <citation type="submission" date="2021-05" db="EMBL/GenBank/DDBJ databases">
        <authorList>
            <person name="Pietrasiak N."/>
            <person name="Ward R."/>
            <person name="Stajich J.E."/>
            <person name="Kurbessoian T."/>
        </authorList>
    </citation>
    <scope>NUCLEOTIDE SEQUENCE</scope>
    <source>
        <strain evidence="2">CPER-KK1</strain>
    </source>
</reference>
<comment type="caution">
    <text evidence="2">The sequence shown here is derived from an EMBL/GenBank/DDBJ whole genome shotgun (WGS) entry which is preliminary data.</text>
</comment>
<dbReference type="EMBL" id="JAHHIF010000054">
    <property type="protein sequence ID" value="MBW4548090.1"/>
    <property type="molecule type" value="Genomic_DNA"/>
</dbReference>
<feature type="region of interest" description="Disordered" evidence="1">
    <location>
        <begin position="285"/>
        <end position="316"/>
    </location>
</feature>
<evidence type="ECO:0000256" key="1">
    <source>
        <dbReference type="SAM" id="MobiDB-lite"/>
    </source>
</evidence>
<proteinExistence type="predicted"/>
<feature type="compositionally biased region" description="Basic and acidic residues" evidence="1">
    <location>
        <begin position="423"/>
        <end position="434"/>
    </location>
</feature>
<protein>
    <recommendedName>
        <fullName evidence="4">InsA N-terminal domain-containing protein</fullName>
    </recommendedName>
</protein>
<organism evidence="2 3">
    <name type="scientific">Symplocastrum torsivum CPER-KK1</name>
    <dbReference type="NCBI Taxonomy" id="450513"/>
    <lineage>
        <taxon>Bacteria</taxon>
        <taxon>Bacillati</taxon>
        <taxon>Cyanobacteriota</taxon>
        <taxon>Cyanophyceae</taxon>
        <taxon>Oscillatoriophycideae</taxon>
        <taxon>Oscillatoriales</taxon>
        <taxon>Microcoleaceae</taxon>
        <taxon>Symplocastrum</taxon>
    </lineage>
</organism>
<feature type="compositionally biased region" description="Low complexity" evidence="1">
    <location>
        <begin position="304"/>
        <end position="316"/>
    </location>
</feature>
<evidence type="ECO:0000313" key="2">
    <source>
        <dbReference type="EMBL" id="MBW4548090.1"/>
    </source>
</evidence>
<evidence type="ECO:0008006" key="4">
    <source>
        <dbReference type="Google" id="ProtNLM"/>
    </source>
</evidence>
<dbReference type="Proteomes" id="UP000753908">
    <property type="component" value="Unassembled WGS sequence"/>
</dbReference>
<dbReference type="AlphaFoldDB" id="A0A951PQF1"/>
<feature type="region of interest" description="Disordered" evidence="1">
    <location>
        <begin position="423"/>
        <end position="477"/>
    </location>
</feature>